<dbReference type="PANTHER" id="PTHR36541:SF1">
    <property type="entry name" value="SUPEROXIDE REDUCTASE-RELATED"/>
    <property type="match status" value="1"/>
</dbReference>
<dbReference type="Gene3D" id="2.60.40.730">
    <property type="entry name" value="SOR catalytic domain"/>
    <property type="match status" value="1"/>
</dbReference>
<proteinExistence type="inferred from homology"/>
<dbReference type="RefSeq" id="WP_093729112.1">
    <property type="nucleotide sequence ID" value="NZ_FMYW01000001.1"/>
</dbReference>
<dbReference type="PANTHER" id="PTHR36541">
    <property type="entry name" value="SUPEROXIDE REDUCTASE-RELATED"/>
    <property type="match status" value="1"/>
</dbReference>
<dbReference type="SUPFAM" id="SSF57802">
    <property type="entry name" value="Rubredoxin-like"/>
    <property type="match status" value="1"/>
</dbReference>
<dbReference type="InterPro" id="IPR002742">
    <property type="entry name" value="Desulfoferrodoxin_Fe-bd_dom"/>
</dbReference>
<dbReference type="GO" id="GO:0005506">
    <property type="term" value="F:iron ion binding"/>
    <property type="evidence" value="ECO:0007669"/>
    <property type="project" value="InterPro"/>
</dbReference>
<keyword evidence="4" id="KW-0249">Electron transport</keyword>
<evidence type="ECO:0000256" key="5">
    <source>
        <dbReference type="ARBA" id="ARBA00023004"/>
    </source>
</evidence>
<evidence type="ECO:0000259" key="6">
    <source>
        <dbReference type="Pfam" id="PF01880"/>
    </source>
</evidence>
<dbReference type="NCBIfam" id="TIGR00332">
    <property type="entry name" value="neela_ferrous"/>
    <property type="match status" value="1"/>
</dbReference>
<evidence type="ECO:0000256" key="2">
    <source>
        <dbReference type="ARBA" id="ARBA00022448"/>
    </source>
</evidence>
<name>A0A1G6HZM5_9FIRM</name>
<protein>
    <submittedName>
        <fullName evidence="7">Superoxide reductase</fullName>
    </submittedName>
</protein>
<keyword evidence="3" id="KW-0479">Metal-binding</keyword>
<evidence type="ECO:0000313" key="7">
    <source>
        <dbReference type="EMBL" id="SDB99749.1"/>
    </source>
</evidence>
<evidence type="ECO:0000256" key="1">
    <source>
        <dbReference type="ARBA" id="ARBA00005941"/>
    </source>
</evidence>
<organism evidence="7 8">
    <name type="scientific">Succiniclasticum ruminis</name>
    <dbReference type="NCBI Taxonomy" id="40841"/>
    <lineage>
        <taxon>Bacteria</taxon>
        <taxon>Bacillati</taxon>
        <taxon>Bacillota</taxon>
        <taxon>Negativicutes</taxon>
        <taxon>Acidaminococcales</taxon>
        <taxon>Acidaminococcaceae</taxon>
        <taxon>Succiniclasticum</taxon>
    </lineage>
</organism>
<keyword evidence="2" id="KW-0813">Transport</keyword>
<evidence type="ECO:0000256" key="4">
    <source>
        <dbReference type="ARBA" id="ARBA00022982"/>
    </source>
</evidence>
<keyword evidence="8" id="KW-1185">Reference proteome</keyword>
<feature type="domain" description="Desulfoferrodoxin ferrous iron-binding" evidence="6">
    <location>
        <begin position="40"/>
        <end position="124"/>
    </location>
</feature>
<evidence type="ECO:0000313" key="8">
    <source>
        <dbReference type="Proteomes" id="UP000198943"/>
    </source>
</evidence>
<comment type="similarity">
    <text evidence="1">Belongs to the desulfoferrodoxin family.</text>
</comment>
<dbReference type="GO" id="GO:0016491">
    <property type="term" value="F:oxidoreductase activity"/>
    <property type="evidence" value="ECO:0007669"/>
    <property type="project" value="InterPro"/>
</dbReference>
<dbReference type="AlphaFoldDB" id="A0A1G6HZM5"/>
<dbReference type="OrthoDB" id="9814936at2"/>
<evidence type="ECO:0000256" key="3">
    <source>
        <dbReference type="ARBA" id="ARBA00022723"/>
    </source>
</evidence>
<sequence>MDSRFYSCRKCGVIVGLVEGSLTGVTCDGEPLEMMRANSVDASREKHVPVVSVAESIVSVKIGSAEHPMTAAHHISWIYLQTQKGGQRRALTIDDKPEAKFALVDGDKPVAVFAYCNLHGLWVTEL</sequence>
<dbReference type="InterPro" id="IPR036073">
    <property type="entry name" value="Desulfoferrodoxin_Fe-bd_dom_sf"/>
</dbReference>
<reference evidence="8" key="1">
    <citation type="submission" date="2016-10" db="EMBL/GenBank/DDBJ databases">
        <authorList>
            <person name="Varghese N."/>
            <person name="Submissions S."/>
        </authorList>
    </citation>
    <scope>NUCLEOTIDE SEQUENCE [LARGE SCALE GENOMIC DNA]</scope>
    <source>
        <strain evidence="8">DSM 11005</strain>
    </source>
</reference>
<gene>
    <name evidence="7" type="ORF">SAMN04487864_101361</name>
</gene>
<dbReference type="Proteomes" id="UP000198943">
    <property type="component" value="Unassembled WGS sequence"/>
</dbReference>
<accession>A0A1G6HZM5</accession>
<keyword evidence="5" id="KW-0408">Iron</keyword>
<dbReference type="EMBL" id="FMYW01000001">
    <property type="protein sequence ID" value="SDB99749.1"/>
    <property type="molecule type" value="Genomic_DNA"/>
</dbReference>
<dbReference type="InterPro" id="IPR051233">
    <property type="entry name" value="Desulfoferrodoxin_SOR"/>
</dbReference>
<dbReference type="SUPFAM" id="SSF49367">
    <property type="entry name" value="Superoxide reductase-like"/>
    <property type="match status" value="1"/>
</dbReference>
<dbReference type="Pfam" id="PF01880">
    <property type="entry name" value="Desulfoferrodox"/>
    <property type="match status" value="1"/>
</dbReference>